<dbReference type="InterPro" id="IPR036086">
    <property type="entry name" value="ParB/Sulfiredoxin_sf"/>
</dbReference>
<dbReference type="SUPFAM" id="SSF110849">
    <property type="entry name" value="ParB/Sulfiredoxin"/>
    <property type="match status" value="1"/>
</dbReference>
<accession>A0A9D1CHW8</accession>
<dbReference type="InterPro" id="IPR003115">
    <property type="entry name" value="ParB_N"/>
</dbReference>
<organism evidence="7 8">
    <name type="scientific">Candidatus Avichristensenella intestinipullorum</name>
    <dbReference type="NCBI Taxonomy" id="2840693"/>
    <lineage>
        <taxon>Bacteria</taxon>
        <taxon>Bacillati</taxon>
        <taxon>Bacillota</taxon>
        <taxon>Clostridia</taxon>
        <taxon>Candidatus Avichristensenella</taxon>
    </lineage>
</organism>
<sequence length="283" mass="31576">MKARGLGRGLGALLPELPSEDGERVAMLPMGDIDPNPAQPRRRFDPMALQELADSIRQVGVLQPILVCEMGGRYRIIAGERRWRAARMAKLETIPAIVRRMDDVARMEAALIENIQREDLNPVEEAEAVRALMEQCGLTQEAAAARLGRSRPALANLLRLLNLPEKALALVREGKLSAGHARALAAIEDVRLCEALAQRAAQEGWSVRQMEQAAQESRKKREEKSRPARRQTPEFSALEERLREAFGMRAQVAGTLEKGRITLQYTSREALERLYETIGGQDE</sequence>
<comment type="similarity">
    <text evidence="2">Belongs to the ParB family.</text>
</comment>
<dbReference type="PANTHER" id="PTHR33375">
    <property type="entry name" value="CHROMOSOME-PARTITIONING PROTEIN PARB-RELATED"/>
    <property type="match status" value="1"/>
</dbReference>
<proteinExistence type="inferred from homology"/>
<dbReference type="InterPro" id="IPR050336">
    <property type="entry name" value="Chromosome_partition/occlusion"/>
</dbReference>
<dbReference type="Pfam" id="PF23552">
    <property type="entry name" value="ParB_C"/>
    <property type="match status" value="1"/>
</dbReference>
<dbReference type="CDD" id="cd16393">
    <property type="entry name" value="SPO0J_N"/>
    <property type="match status" value="1"/>
</dbReference>
<feature type="compositionally biased region" description="Basic and acidic residues" evidence="5">
    <location>
        <begin position="216"/>
        <end position="226"/>
    </location>
</feature>
<keyword evidence="4" id="KW-0238">DNA-binding</keyword>
<dbReference type="GO" id="GO:0003677">
    <property type="term" value="F:DNA binding"/>
    <property type="evidence" value="ECO:0007669"/>
    <property type="project" value="UniProtKB-KW"/>
</dbReference>
<evidence type="ECO:0000256" key="1">
    <source>
        <dbReference type="ARBA" id="ARBA00004453"/>
    </source>
</evidence>
<protein>
    <submittedName>
        <fullName evidence="7">ParB/RepB/Spo0J family partition protein</fullName>
    </submittedName>
</protein>
<dbReference type="Pfam" id="PF02195">
    <property type="entry name" value="ParB_N"/>
    <property type="match status" value="1"/>
</dbReference>
<dbReference type="FunFam" id="3.90.1530.30:FF:000001">
    <property type="entry name" value="Chromosome partitioning protein ParB"/>
    <property type="match status" value="1"/>
</dbReference>
<dbReference type="PANTHER" id="PTHR33375:SF1">
    <property type="entry name" value="CHROMOSOME-PARTITIONING PROTEIN PARB-RELATED"/>
    <property type="match status" value="1"/>
</dbReference>
<dbReference type="NCBIfam" id="TIGR00180">
    <property type="entry name" value="parB_part"/>
    <property type="match status" value="1"/>
</dbReference>
<evidence type="ECO:0000313" key="7">
    <source>
        <dbReference type="EMBL" id="HIQ62541.1"/>
    </source>
</evidence>
<gene>
    <name evidence="7" type="ORF">IAA66_03010</name>
</gene>
<dbReference type="InterPro" id="IPR004437">
    <property type="entry name" value="ParB/RepB/Spo0J"/>
</dbReference>
<reference evidence="7" key="2">
    <citation type="journal article" date="2021" name="PeerJ">
        <title>Extensive microbial diversity within the chicken gut microbiome revealed by metagenomics and culture.</title>
        <authorList>
            <person name="Gilroy R."/>
            <person name="Ravi A."/>
            <person name="Getino M."/>
            <person name="Pursley I."/>
            <person name="Horton D.L."/>
            <person name="Alikhan N.F."/>
            <person name="Baker D."/>
            <person name="Gharbi K."/>
            <person name="Hall N."/>
            <person name="Watson M."/>
            <person name="Adriaenssens E.M."/>
            <person name="Foster-Nyarko E."/>
            <person name="Jarju S."/>
            <person name="Secka A."/>
            <person name="Antonio M."/>
            <person name="Oren A."/>
            <person name="Chaudhuri R.R."/>
            <person name="La Ragione R."/>
            <person name="Hildebrand F."/>
            <person name="Pallen M.J."/>
        </authorList>
    </citation>
    <scope>NUCLEOTIDE SEQUENCE</scope>
    <source>
        <strain evidence="7">ChiHile30-977</strain>
    </source>
</reference>
<feature type="domain" description="ParB-like N-terminal" evidence="6">
    <location>
        <begin position="26"/>
        <end position="115"/>
    </location>
</feature>
<dbReference type="FunFam" id="1.10.10.2830:FF:000001">
    <property type="entry name" value="Chromosome partitioning protein ParB"/>
    <property type="match status" value="1"/>
</dbReference>
<dbReference type="InterPro" id="IPR057240">
    <property type="entry name" value="ParB_dimer_C"/>
</dbReference>
<reference evidence="7" key="1">
    <citation type="submission" date="2020-10" db="EMBL/GenBank/DDBJ databases">
        <authorList>
            <person name="Gilroy R."/>
        </authorList>
    </citation>
    <scope>NUCLEOTIDE SEQUENCE</scope>
    <source>
        <strain evidence="7">ChiHile30-977</strain>
    </source>
</reference>
<keyword evidence="3" id="KW-0159">Chromosome partition</keyword>
<evidence type="ECO:0000256" key="2">
    <source>
        <dbReference type="ARBA" id="ARBA00006295"/>
    </source>
</evidence>
<dbReference type="SMART" id="SM00470">
    <property type="entry name" value="ParB"/>
    <property type="match status" value="1"/>
</dbReference>
<evidence type="ECO:0000256" key="5">
    <source>
        <dbReference type="SAM" id="MobiDB-lite"/>
    </source>
</evidence>
<dbReference type="GO" id="GO:0009295">
    <property type="term" value="C:nucleoid"/>
    <property type="evidence" value="ECO:0007669"/>
    <property type="project" value="UniProtKB-SubCell"/>
</dbReference>
<feature type="region of interest" description="Disordered" evidence="5">
    <location>
        <begin position="207"/>
        <end position="237"/>
    </location>
</feature>
<dbReference type="SUPFAM" id="SSF109709">
    <property type="entry name" value="KorB DNA-binding domain-like"/>
    <property type="match status" value="1"/>
</dbReference>
<dbReference type="AlphaFoldDB" id="A0A9D1CHW8"/>
<dbReference type="EMBL" id="DVFI01000040">
    <property type="protein sequence ID" value="HIQ62541.1"/>
    <property type="molecule type" value="Genomic_DNA"/>
</dbReference>
<evidence type="ECO:0000313" key="8">
    <source>
        <dbReference type="Proteomes" id="UP000886819"/>
    </source>
</evidence>
<dbReference type="Proteomes" id="UP000886819">
    <property type="component" value="Unassembled WGS sequence"/>
</dbReference>
<comment type="subcellular location">
    <subcellularLocation>
        <location evidence="1">Cytoplasm</location>
        <location evidence="1">Nucleoid</location>
    </subcellularLocation>
</comment>
<dbReference type="InterPro" id="IPR041468">
    <property type="entry name" value="HTH_ParB/Spo0J"/>
</dbReference>
<dbReference type="GO" id="GO:0007059">
    <property type="term" value="P:chromosome segregation"/>
    <property type="evidence" value="ECO:0007669"/>
    <property type="project" value="UniProtKB-KW"/>
</dbReference>
<dbReference type="Pfam" id="PF17762">
    <property type="entry name" value="HTH_ParB"/>
    <property type="match status" value="1"/>
</dbReference>
<dbReference type="Gene3D" id="1.10.10.2830">
    <property type="match status" value="1"/>
</dbReference>
<evidence type="ECO:0000259" key="6">
    <source>
        <dbReference type="SMART" id="SM00470"/>
    </source>
</evidence>
<evidence type="ECO:0000256" key="3">
    <source>
        <dbReference type="ARBA" id="ARBA00022829"/>
    </source>
</evidence>
<evidence type="ECO:0000256" key="4">
    <source>
        <dbReference type="ARBA" id="ARBA00023125"/>
    </source>
</evidence>
<name>A0A9D1CHW8_9FIRM</name>
<dbReference type="GO" id="GO:0005694">
    <property type="term" value="C:chromosome"/>
    <property type="evidence" value="ECO:0007669"/>
    <property type="project" value="TreeGrafter"/>
</dbReference>
<comment type="caution">
    <text evidence="7">The sequence shown here is derived from an EMBL/GenBank/DDBJ whole genome shotgun (WGS) entry which is preliminary data.</text>
</comment>
<dbReference type="Gene3D" id="3.90.1530.30">
    <property type="match status" value="1"/>
</dbReference>